<dbReference type="PROSITE" id="PS50005">
    <property type="entry name" value="TPR"/>
    <property type="match status" value="1"/>
</dbReference>
<dbReference type="EMBL" id="JAAHBU010000623">
    <property type="protein sequence ID" value="NER66777.1"/>
    <property type="molecule type" value="Genomic_DNA"/>
</dbReference>
<accession>A0A6B3P4Q6</accession>
<feature type="non-terminal residue" evidence="2">
    <location>
        <position position="1"/>
    </location>
</feature>
<organism evidence="2 3">
    <name type="scientific">Pseudomonas brassicae</name>
    <dbReference type="NCBI Taxonomy" id="2708063"/>
    <lineage>
        <taxon>Bacteria</taxon>
        <taxon>Pseudomonadati</taxon>
        <taxon>Pseudomonadota</taxon>
        <taxon>Gammaproteobacteria</taxon>
        <taxon>Pseudomonadales</taxon>
        <taxon>Pseudomonadaceae</taxon>
        <taxon>Pseudomonas</taxon>
    </lineage>
</organism>
<proteinExistence type="predicted"/>
<keyword evidence="1" id="KW-0802">TPR repeat</keyword>
<keyword evidence="3" id="KW-1185">Reference proteome</keyword>
<dbReference type="RefSeq" id="WP_243667352.1">
    <property type="nucleotide sequence ID" value="NZ_JAAHBU010000623.1"/>
</dbReference>
<sequence>GRSAPGADDAAPALLAQIATWANAGNSEEARAACERYLQQFEPHAQVFYWLGLLSDTAGQGTQALNHYRKALYLQPQHPEALAHLAALLASQGDVVGARRLQERAARRERSDREPEQ</sequence>
<dbReference type="Proteomes" id="UP000482634">
    <property type="component" value="Unassembled WGS sequence"/>
</dbReference>
<dbReference type="InterPro" id="IPR011990">
    <property type="entry name" value="TPR-like_helical_dom_sf"/>
</dbReference>
<dbReference type="InterPro" id="IPR019734">
    <property type="entry name" value="TPR_rpt"/>
</dbReference>
<evidence type="ECO:0000313" key="3">
    <source>
        <dbReference type="Proteomes" id="UP000482634"/>
    </source>
</evidence>
<gene>
    <name evidence="2" type="ORF">G3436_26710</name>
</gene>
<reference evidence="2 3" key="1">
    <citation type="submission" date="2020-02" db="EMBL/GenBank/DDBJ databases">
        <title>Broccoli isolated Pseudomonas sp.</title>
        <authorList>
            <person name="Fujikawa T."/>
            <person name="Sawada H."/>
        </authorList>
    </citation>
    <scope>NUCLEOTIDE SEQUENCE [LARGE SCALE GENOMIC DNA]</scope>
    <source>
        <strain evidence="2 3">MAFF212427</strain>
    </source>
</reference>
<feature type="repeat" description="TPR" evidence="1">
    <location>
        <begin position="45"/>
        <end position="78"/>
    </location>
</feature>
<protein>
    <submittedName>
        <fullName evidence="2">Chemotaxis protein CheR</fullName>
    </submittedName>
</protein>
<dbReference type="SMART" id="SM00028">
    <property type="entry name" value="TPR"/>
    <property type="match status" value="3"/>
</dbReference>
<dbReference type="AlphaFoldDB" id="A0A6B3P4Q6"/>
<dbReference type="Gene3D" id="1.25.40.10">
    <property type="entry name" value="Tetratricopeptide repeat domain"/>
    <property type="match status" value="1"/>
</dbReference>
<evidence type="ECO:0000313" key="2">
    <source>
        <dbReference type="EMBL" id="NER66777.1"/>
    </source>
</evidence>
<dbReference type="SUPFAM" id="SSF48452">
    <property type="entry name" value="TPR-like"/>
    <property type="match status" value="1"/>
</dbReference>
<dbReference type="Pfam" id="PF14559">
    <property type="entry name" value="TPR_19"/>
    <property type="match status" value="1"/>
</dbReference>
<evidence type="ECO:0000256" key="1">
    <source>
        <dbReference type="PROSITE-ProRule" id="PRU00339"/>
    </source>
</evidence>
<comment type="caution">
    <text evidence="2">The sequence shown here is derived from an EMBL/GenBank/DDBJ whole genome shotgun (WGS) entry which is preliminary data.</text>
</comment>
<name>A0A6B3P4Q6_9PSED</name>